<gene>
    <name evidence="3" type="ORF">BC938DRAFT_471046</name>
</gene>
<feature type="compositionally biased region" description="Basic and acidic residues" evidence="2">
    <location>
        <begin position="941"/>
        <end position="952"/>
    </location>
</feature>
<protein>
    <submittedName>
        <fullName evidence="3">Uncharacterized protein</fullName>
    </submittedName>
</protein>
<comment type="caution">
    <text evidence="3">The sequence shown here is derived from an EMBL/GenBank/DDBJ whole genome shotgun (WGS) entry which is preliminary data.</text>
</comment>
<feature type="region of interest" description="Disordered" evidence="2">
    <location>
        <begin position="114"/>
        <end position="151"/>
    </location>
</feature>
<evidence type="ECO:0000313" key="3">
    <source>
        <dbReference type="EMBL" id="RUS26231.1"/>
    </source>
</evidence>
<feature type="compositionally biased region" description="Low complexity" evidence="2">
    <location>
        <begin position="1291"/>
        <end position="1309"/>
    </location>
</feature>
<name>A0A433Q901_9FUNG</name>
<dbReference type="InterPro" id="IPR019734">
    <property type="entry name" value="TPR_rpt"/>
</dbReference>
<evidence type="ECO:0000313" key="4">
    <source>
        <dbReference type="Proteomes" id="UP000274822"/>
    </source>
</evidence>
<organism evidence="3 4">
    <name type="scientific">Jimgerdemannia flammicorona</name>
    <dbReference type="NCBI Taxonomy" id="994334"/>
    <lineage>
        <taxon>Eukaryota</taxon>
        <taxon>Fungi</taxon>
        <taxon>Fungi incertae sedis</taxon>
        <taxon>Mucoromycota</taxon>
        <taxon>Mucoromycotina</taxon>
        <taxon>Endogonomycetes</taxon>
        <taxon>Endogonales</taxon>
        <taxon>Endogonaceae</taxon>
        <taxon>Jimgerdemannia</taxon>
    </lineage>
</organism>
<feature type="compositionally biased region" description="Low complexity" evidence="2">
    <location>
        <begin position="1215"/>
        <end position="1229"/>
    </location>
</feature>
<evidence type="ECO:0000256" key="1">
    <source>
        <dbReference type="PROSITE-ProRule" id="PRU00339"/>
    </source>
</evidence>
<keyword evidence="4" id="KW-1185">Reference proteome</keyword>
<feature type="compositionally biased region" description="Basic and acidic residues" evidence="2">
    <location>
        <begin position="1111"/>
        <end position="1128"/>
    </location>
</feature>
<feature type="compositionally biased region" description="Pro residues" evidence="2">
    <location>
        <begin position="1191"/>
        <end position="1201"/>
    </location>
</feature>
<feature type="region of interest" description="Disordered" evidence="2">
    <location>
        <begin position="937"/>
        <end position="962"/>
    </location>
</feature>
<feature type="compositionally biased region" description="Acidic residues" evidence="2">
    <location>
        <begin position="1256"/>
        <end position="1278"/>
    </location>
</feature>
<feature type="repeat" description="TPR" evidence="1">
    <location>
        <begin position="37"/>
        <end position="70"/>
    </location>
</feature>
<proteinExistence type="predicted"/>
<keyword evidence="1" id="KW-0802">TPR repeat</keyword>
<feature type="region of interest" description="Disordered" evidence="2">
    <location>
        <begin position="1328"/>
        <end position="1349"/>
    </location>
</feature>
<feature type="compositionally biased region" description="Pro residues" evidence="2">
    <location>
        <begin position="897"/>
        <end position="910"/>
    </location>
</feature>
<dbReference type="EMBL" id="RBNJ01010964">
    <property type="protein sequence ID" value="RUS26231.1"/>
    <property type="molecule type" value="Genomic_DNA"/>
</dbReference>
<dbReference type="Proteomes" id="UP000274822">
    <property type="component" value="Unassembled WGS sequence"/>
</dbReference>
<feature type="compositionally biased region" description="Low complexity" evidence="2">
    <location>
        <begin position="1328"/>
        <end position="1340"/>
    </location>
</feature>
<feature type="region of interest" description="Disordered" evidence="2">
    <location>
        <begin position="1111"/>
        <end position="1312"/>
    </location>
</feature>
<evidence type="ECO:0000256" key="2">
    <source>
        <dbReference type="SAM" id="MobiDB-lite"/>
    </source>
</evidence>
<accession>A0A433Q901</accession>
<reference evidence="3 4" key="1">
    <citation type="journal article" date="2018" name="New Phytol.">
        <title>Phylogenomics of Endogonaceae and evolution of mycorrhizas within Mucoromycota.</title>
        <authorList>
            <person name="Chang Y."/>
            <person name="Desiro A."/>
            <person name="Na H."/>
            <person name="Sandor L."/>
            <person name="Lipzen A."/>
            <person name="Clum A."/>
            <person name="Barry K."/>
            <person name="Grigoriev I.V."/>
            <person name="Martin F.M."/>
            <person name="Stajich J.E."/>
            <person name="Smith M.E."/>
            <person name="Bonito G."/>
            <person name="Spatafora J.W."/>
        </authorList>
    </citation>
    <scope>NUCLEOTIDE SEQUENCE [LARGE SCALE GENOMIC DNA]</scope>
    <source>
        <strain evidence="3 4">AD002</strain>
    </source>
</reference>
<sequence length="1349" mass="153282">MFHLPLVPTSSTNVAEVNAYVRHFLSLTPKITNELVLSSWLGIANLYHRVGAYSRAEKFLLELLGITPRDEEVRQPDARQDLQETEQVPPRAQVLREVRTEPLLPFPGNFPAQTVAHPSPVKTNTTEPPFLPLRHTHTRQPDPSSRMPWTKARSSKPFLTTILLPRFSFDPAAELCLNCAKQSDKELELKDYATRGIYWAKRYVAESRRWTKAQYSPRALSLLKDIYELLLNRTSTTEWVNTNVTDILRAEETFINVKLHVVLVKVLIKHEDFATAWEHVHDQRDTFADSLEWNLFIKEDFEILRSGVPADIGFDEEPSEMYLGACDNVLRIALDTRPPNECDKLMREFRHIVDTHDLPASRKTKPAVRRWSRIRQEYQSRACRHQAMLSLKRGPRKFPPPSPLNPRHLAEPLEPSHHEAIRSACLSLRMCLSYHNLLESSEFSQRFEYLAPVDVMEDLGLDRRLHMLMCQRIAESSHVLLSLLRCFQFSYMRSKNDRLRFDQQYNIVGRRKYDSPTAVMRRETEEGEDGPLDVKRAFYLPTVWGIEPKDAVEGEEGGGDAGGSEVSEVPEVWPDSLLDLVQWIADNKETVDQIAVMTRMYDLEFVVEMAGWNVENDGMRKWLKALFPKLVDYPKACIWYLGRVLCLVLTPPNLSLPPMQLDELESTHQRTPTPTLMDLESFILILLLQRHAICVVRGGARTMGQLLFMAGQRDSFYRMSEGQVRFWSSCLCMFGRPMTQKKAYVDNVLTGDELRQCIREIRGEFVYEEYAHDPATVERQNYLYLALGVIYQNLIELHNLDCSIEAMHYLGVYEAWKARGGGTSDNVRDRWKGLVDRKLKFLVLDHEASDEEYKMLVRYNDGQTDDQLITSLHVHSPSLAPTITTGPVDTDDNPFTIKPPPPILRTPLPDPSKRIINPTPLADYVLSVPNTRHLFASSPSFDEHGNVNETRKCTPKKGVLPSSTPRKVVLHLGNSRKRRGILAPVKFTGWEERERSDLYGWEHEEGEDDEEVATDGAKNSKFSMVVVDPDGARSNIPIGNVQQEFWAEFSIRRNLEDDDERWLDDEVAKGVLGREGDEDEIVPNEPLAMVLKREVGYDSGYASMIDWERPEARNEGRESPVRNVKEENADKDEEDMHNATPTRYGNHSPDPLFPPNSSILDEATPPVLPTWRRPSVNTSPRRRATLELPKQLPPIRDPSPQTPRAALFSLHRRSNSQSSTSGPSPSPSSMHRYDLVSPTPSSRFPLARPAPLGDYVDSEEETSETEDGDPERDADEFAEVASAAGDESRDGSVWSYGSGSTGVGSSVDGMNSPRLTRQLKKLDLAKSLSLSPPSSLTLSHSVEDGGWLG</sequence>
<feature type="region of interest" description="Disordered" evidence="2">
    <location>
        <begin position="880"/>
        <end position="911"/>
    </location>
</feature>
<dbReference type="PROSITE" id="PS50005">
    <property type="entry name" value="TPR"/>
    <property type="match status" value="1"/>
</dbReference>